<feature type="compositionally biased region" description="Low complexity" evidence="9">
    <location>
        <begin position="61"/>
        <end position="72"/>
    </location>
</feature>
<comment type="subunit">
    <text evidence="8">Interacts with Atg9; the interaction is transient.</text>
</comment>
<comment type="caution">
    <text evidence="11">The sequence shown here is derived from an EMBL/GenBank/DDBJ whole genome shotgun (WGS) entry which is preliminary data.</text>
</comment>
<evidence type="ECO:0000313" key="12">
    <source>
        <dbReference type="Proteomes" id="UP001642540"/>
    </source>
</evidence>
<dbReference type="Proteomes" id="UP001642540">
    <property type="component" value="Unassembled WGS sequence"/>
</dbReference>
<sequence length="310" mass="35627">MSERSSKMNLDEDMEGSQEFVMYILMGSLIFGASMLVFWLMNKTSKSQAEDGAQEPEVRQNRAGANRRQAAARNRRVRRVDDSDSEGDGAGGGGQRAQYSDEEMDEKLNDPKLGAKKRAKLEAKAEKRQQREAEERMREERKAKQALEQKEREQRDKQEAEDEKRREEEEKRLREEKAQRELEEYMKMKEMFTVEGEGCEVAEEEEEGNLIEKFIEHIRAKKVILFEELATQFGLKVPDAIDRLTTLVNEGRLTGVMDDRGKFIYISEEELSKFAKFIKQRGRVSIADLVDNSASLITLTSEIPEAALTA</sequence>
<reference evidence="11 12" key="1">
    <citation type="submission" date="2024-08" db="EMBL/GenBank/DDBJ databases">
        <authorList>
            <person name="Cucini C."/>
            <person name="Frati F."/>
        </authorList>
    </citation>
    <scope>NUCLEOTIDE SEQUENCE [LARGE SCALE GENOMIC DNA]</scope>
</reference>
<evidence type="ECO:0000256" key="9">
    <source>
        <dbReference type="SAM" id="MobiDB-lite"/>
    </source>
</evidence>
<dbReference type="Pfam" id="PF09756">
    <property type="entry name" value="DDRGK"/>
    <property type="match status" value="1"/>
</dbReference>
<comment type="similarity">
    <text evidence="2">Belongs to the DDRGK1 family.</text>
</comment>
<dbReference type="PANTHER" id="PTHR48176:SF1">
    <property type="entry name" value="DDRGK DOMAIN-CONTAINING PROTEIN 1"/>
    <property type="match status" value="1"/>
</dbReference>
<evidence type="ECO:0000313" key="11">
    <source>
        <dbReference type="EMBL" id="CAL8115344.1"/>
    </source>
</evidence>
<dbReference type="InterPro" id="IPR050899">
    <property type="entry name" value="DDRGK_domain-containing"/>
</dbReference>
<gene>
    <name evidence="11" type="ORF">ODALV1_LOCUS16813</name>
</gene>
<evidence type="ECO:0000256" key="4">
    <source>
        <dbReference type="ARBA" id="ARBA00022692"/>
    </source>
</evidence>
<evidence type="ECO:0000256" key="6">
    <source>
        <dbReference type="ARBA" id="ARBA00023136"/>
    </source>
</evidence>
<evidence type="ECO:0000256" key="8">
    <source>
        <dbReference type="ARBA" id="ARBA00049687"/>
    </source>
</evidence>
<dbReference type="InterPro" id="IPR036390">
    <property type="entry name" value="WH_DNA-bd_sf"/>
</dbReference>
<keyword evidence="6 10" id="KW-0472">Membrane</keyword>
<feature type="transmembrane region" description="Helical" evidence="10">
    <location>
        <begin position="20"/>
        <end position="41"/>
    </location>
</feature>
<dbReference type="InterPro" id="IPR019153">
    <property type="entry name" value="DDRGK_dom-contain"/>
</dbReference>
<evidence type="ECO:0000256" key="3">
    <source>
        <dbReference type="ARBA" id="ARBA00018218"/>
    </source>
</evidence>
<dbReference type="EMBL" id="CAXLJM020000051">
    <property type="protein sequence ID" value="CAL8115344.1"/>
    <property type="molecule type" value="Genomic_DNA"/>
</dbReference>
<proteinExistence type="inferred from homology"/>
<evidence type="ECO:0000256" key="10">
    <source>
        <dbReference type="SAM" id="Phobius"/>
    </source>
</evidence>
<accession>A0ABP1QZJ9</accession>
<evidence type="ECO:0000256" key="5">
    <source>
        <dbReference type="ARBA" id="ARBA00022989"/>
    </source>
</evidence>
<keyword evidence="5 10" id="KW-1133">Transmembrane helix</keyword>
<dbReference type="InterPro" id="IPR036388">
    <property type="entry name" value="WH-like_DNA-bd_sf"/>
</dbReference>
<comment type="subcellular location">
    <subcellularLocation>
        <location evidence="1">Endoplasmic reticulum membrane</location>
        <topology evidence="1">Single-pass membrane protein</topology>
    </subcellularLocation>
</comment>
<comment type="function">
    <text evidence="7">Substrate adapter for ufmylation, the covalent attachment of the ubiquitin-like modifier UFM1 to substrate proteins. Required for ufmylation of Atg9; protects the nervous system during aging, possibly by stabilizing Atg9 and supporting its function.</text>
</comment>
<name>A0ABP1QZJ9_9HEXA</name>
<dbReference type="PANTHER" id="PTHR48176">
    <property type="entry name" value="DDRGK DOMAIN-CONTAINING PROTEIN 1"/>
    <property type="match status" value="1"/>
</dbReference>
<protein>
    <recommendedName>
        <fullName evidence="3">DDRGK domain-containing protein 1</fullName>
    </recommendedName>
</protein>
<evidence type="ECO:0000256" key="7">
    <source>
        <dbReference type="ARBA" id="ARBA00049608"/>
    </source>
</evidence>
<dbReference type="Gene3D" id="1.10.10.10">
    <property type="entry name" value="Winged helix-like DNA-binding domain superfamily/Winged helix DNA-binding domain"/>
    <property type="match status" value="1"/>
</dbReference>
<dbReference type="SUPFAM" id="SSF46785">
    <property type="entry name" value="Winged helix' DNA-binding domain"/>
    <property type="match status" value="1"/>
</dbReference>
<evidence type="ECO:0000256" key="2">
    <source>
        <dbReference type="ARBA" id="ARBA00009829"/>
    </source>
</evidence>
<feature type="compositionally biased region" description="Basic and acidic residues" evidence="9">
    <location>
        <begin position="120"/>
        <end position="175"/>
    </location>
</feature>
<feature type="region of interest" description="Disordered" evidence="9">
    <location>
        <begin position="47"/>
        <end position="175"/>
    </location>
</feature>
<dbReference type="SMART" id="SM01128">
    <property type="entry name" value="DDRGK"/>
    <property type="match status" value="1"/>
</dbReference>
<evidence type="ECO:0000256" key="1">
    <source>
        <dbReference type="ARBA" id="ARBA00004389"/>
    </source>
</evidence>
<organism evidence="11 12">
    <name type="scientific">Orchesella dallaii</name>
    <dbReference type="NCBI Taxonomy" id="48710"/>
    <lineage>
        <taxon>Eukaryota</taxon>
        <taxon>Metazoa</taxon>
        <taxon>Ecdysozoa</taxon>
        <taxon>Arthropoda</taxon>
        <taxon>Hexapoda</taxon>
        <taxon>Collembola</taxon>
        <taxon>Entomobryomorpha</taxon>
        <taxon>Entomobryoidea</taxon>
        <taxon>Orchesellidae</taxon>
        <taxon>Orchesellinae</taxon>
        <taxon>Orchesella</taxon>
    </lineage>
</organism>
<keyword evidence="12" id="KW-1185">Reference proteome</keyword>
<keyword evidence="4 10" id="KW-0812">Transmembrane</keyword>